<dbReference type="Pfam" id="PF00892">
    <property type="entry name" value="EamA"/>
    <property type="match status" value="1"/>
</dbReference>
<protein>
    <submittedName>
        <fullName evidence="3">EamA family transporter</fullName>
    </submittedName>
</protein>
<keyword evidence="1" id="KW-0812">Transmembrane</keyword>
<comment type="caution">
    <text evidence="3">The sequence shown here is derived from an EMBL/GenBank/DDBJ whole genome shotgun (WGS) entry which is preliminary data.</text>
</comment>
<feature type="transmembrane region" description="Helical" evidence="1">
    <location>
        <begin position="32"/>
        <end position="49"/>
    </location>
</feature>
<evidence type="ECO:0000313" key="4">
    <source>
        <dbReference type="Proteomes" id="UP000812961"/>
    </source>
</evidence>
<feature type="transmembrane region" description="Helical" evidence="1">
    <location>
        <begin position="61"/>
        <end position="81"/>
    </location>
</feature>
<accession>A0ABS7GEE0</accession>
<feature type="transmembrane region" description="Helical" evidence="1">
    <location>
        <begin position="6"/>
        <end position="25"/>
    </location>
</feature>
<evidence type="ECO:0000259" key="2">
    <source>
        <dbReference type="Pfam" id="PF00892"/>
    </source>
</evidence>
<organism evidence="3 4">
    <name type="scientific">Chitinophaga rhizophila</name>
    <dbReference type="NCBI Taxonomy" id="2866212"/>
    <lineage>
        <taxon>Bacteria</taxon>
        <taxon>Pseudomonadati</taxon>
        <taxon>Bacteroidota</taxon>
        <taxon>Chitinophagia</taxon>
        <taxon>Chitinophagales</taxon>
        <taxon>Chitinophagaceae</taxon>
        <taxon>Chitinophaga</taxon>
    </lineage>
</organism>
<evidence type="ECO:0000256" key="1">
    <source>
        <dbReference type="SAM" id="Phobius"/>
    </source>
</evidence>
<dbReference type="SUPFAM" id="SSF103481">
    <property type="entry name" value="Multidrug resistance efflux transporter EmrE"/>
    <property type="match status" value="1"/>
</dbReference>
<dbReference type="EMBL" id="JAICCF010000003">
    <property type="protein sequence ID" value="MBW8685776.1"/>
    <property type="molecule type" value="Genomic_DNA"/>
</dbReference>
<evidence type="ECO:0000313" key="3">
    <source>
        <dbReference type="EMBL" id="MBW8685776.1"/>
    </source>
</evidence>
<keyword evidence="4" id="KW-1185">Reference proteome</keyword>
<feature type="transmembrane region" description="Helical" evidence="1">
    <location>
        <begin position="88"/>
        <end position="107"/>
    </location>
</feature>
<dbReference type="InterPro" id="IPR000620">
    <property type="entry name" value="EamA_dom"/>
</dbReference>
<dbReference type="InterPro" id="IPR037185">
    <property type="entry name" value="EmrE-like"/>
</dbReference>
<feature type="domain" description="EamA" evidence="2">
    <location>
        <begin position="10"/>
        <end position="103"/>
    </location>
</feature>
<keyword evidence="1" id="KW-1133">Transmembrane helix</keyword>
<sequence length="112" mass="12322">MIGGTVGLGILMPVYLHFFPVARLVPDMKDTIYLLLLSLRCTVALYVIFAETLKKLSAFTVNLSFNLEPIYAIVIAFIFFAEGKEVNASFYVGLLFVAASVVLQAIISGRKN</sequence>
<reference evidence="3 4" key="1">
    <citation type="submission" date="2021-08" db="EMBL/GenBank/DDBJ databases">
        <title>The genome sequence of Chitinophaga sp. B61.</title>
        <authorList>
            <person name="Zhang X."/>
        </authorList>
    </citation>
    <scope>NUCLEOTIDE SEQUENCE [LARGE SCALE GENOMIC DNA]</scope>
    <source>
        <strain evidence="3 4">B61</strain>
    </source>
</reference>
<dbReference type="Proteomes" id="UP000812961">
    <property type="component" value="Unassembled WGS sequence"/>
</dbReference>
<name>A0ABS7GEE0_9BACT</name>
<keyword evidence="1" id="KW-0472">Membrane</keyword>
<gene>
    <name evidence="3" type="ORF">K1Y79_15660</name>
</gene>
<proteinExistence type="predicted"/>